<organism evidence="2 3">
    <name type="scientific">Nocardioides hankookensis</name>
    <dbReference type="NCBI Taxonomy" id="443157"/>
    <lineage>
        <taxon>Bacteria</taxon>
        <taxon>Bacillati</taxon>
        <taxon>Actinomycetota</taxon>
        <taxon>Actinomycetes</taxon>
        <taxon>Propionibacteriales</taxon>
        <taxon>Nocardioidaceae</taxon>
        <taxon>Nocardioides</taxon>
    </lineage>
</organism>
<sequence length="578" mass="62949">MAARAGGGVRAFAGRVRRRLRGHPEAVAPAPVVVDEELLALAVDLLGDRTAPRIVMVAGPGSKPLVRALRSRVPGASVKVVPAEAGPSRRHLGVTLDGPFDLALDLVGTRKGRLARFQELFNQLTVGGHLAIAAAAADAPRAGEEAPEGSSALAPLLAGAVDRVGKRIRPDRKRVPLRRYDEQAVADALTATEVRGDYLVLTNGLGPAHAKLREDEGITVMRKRPELGHSVVETVDGLRFTSRCELQENTPTRGAFQPTEYDAPPAYLRDYRGVVVAPGQVVADDRVLWPDTYRHNARKRLRNSHTVEVAPGYARLPFPTDDLPLLEGTYFHLDNEVRGHFGHLLTETVSRLWAWPRAKELAPDLKVLVAANRRPELMSYELTIYAAAGIEADDIVMIREPVRVERLLSPSPMLSNPEFVHPAIADTWRLMGDALAADATGDLRPDRIFCSRRIAKRACNNTDEVEEIFRAAGFEVLFPEDYPLGDQIAMFRSASVLAGFAGSGLFNVCFAPDPVQMIMLSSDAYSARNEYLIASVLGHSITSISSKADKPGEFQSSFTFDVADEGRYLAQVLAALDD</sequence>
<dbReference type="RefSeq" id="WP_379150506.1">
    <property type="nucleotide sequence ID" value="NZ_JBHSRJ010000002.1"/>
</dbReference>
<proteinExistence type="predicted"/>
<evidence type="ECO:0000313" key="3">
    <source>
        <dbReference type="Proteomes" id="UP001596135"/>
    </source>
</evidence>
<dbReference type="InterPro" id="IPR049625">
    <property type="entry name" value="Glyco_transf_61_cat"/>
</dbReference>
<dbReference type="EMBL" id="JBHSRJ010000002">
    <property type="protein sequence ID" value="MFC6042184.1"/>
    <property type="molecule type" value="Genomic_DNA"/>
</dbReference>
<dbReference type="Proteomes" id="UP001596135">
    <property type="component" value="Unassembled WGS sequence"/>
</dbReference>
<feature type="domain" description="Glycosyltransferase 61 catalytic" evidence="1">
    <location>
        <begin position="341"/>
        <end position="517"/>
    </location>
</feature>
<gene>
    <name evidence="2" type="ORF">ACFPYL_03825</name>
</gene>
<dbReference type="Pfam" id="PF04577">
    <property type="entry name" value="Glyco_transf_61"/>
    <property type="match status" value="1"/>
</dbReference>
<reference evidence="3" key="1">
    <citation type="journal article" date="2019" name="Int. J. Syst. Evol. Microbiol.">
        <title>The Global Catalogue of Microorganisms (GCM) 10K type strain sequencing project: providing services to taxonomists for standard genome sequencing and annotation.</title>
        <authorList>
            <consortium name="The Broad Institute Genomics Platform"/>
            <consortium name="The Broad Institute Genome Sequencing Center for Infectious Disease"/>
            <person name="Wu L."/>
            <person name="Ma J."/>
        </authorList>
    </citation>
    <scope>NUCLEOTIDE SEQUENCE [LARGE SCALE GENOMIC DNA]</scope>
    <source>
        <strain evidence="3">CCUG 54522</strain>
    </source>
</reference>
<comment type="caution">
    <text evidence="2">The sequence shown here is derived from an EMBL/GenBank/DDBJ whole genome shotgun (WGS) entry which is preliminary data.</text>
</comment>
<evidence type="ECO:0000259" key="1">
    <source>
        <dbReference type="Pfam" id="PF04577"/>
    </source>
</evidence>
<accession>A0ABW1LEM6</accession>
<name>A0ABW1LEM6_9ACTN</name>
<keyword evidence="3" id="KW-1185">Reference proteome</keyword>
<evidence type="ECO:0000313" key="2">
    <source>
        <dbReference type="EMBL" id="MFC6042184.1"/>
    </source>
</evidence>
<protein>
    <submittedName>
        <fullName evidence="2">Glycosyltransferase family 61 protein</fullName>
    </submittedName>
</protein>